<accession>C5KRW8</accession>
<sequence length="61" mass="6625">MTTALLPEKQEGGSKSEATIASTRSAARGSKEINARKTSHASMDLLSEINHQHNTIWMATE</sequence>
<feature type="region of interest" description="Disordered" evidence="1">
    <location>
        <begin position="1"/>
        <end position="38"/>
    </location>
</feature>
<name>C5KRW8_PERM5</name>
<evidence type="ECO:0000256" key="1">
    <source>
        <dbReference type="SAM" id="MobiDB-lite"/>
    </source>
</evidence>
<keyword evidence="3" id="KW-1185">Reference proteome</keyword>
<feature type="compositionally biased region" description="Polar residues" evidence="1">
    <location>
        <begin position="16"/>
        <end position="25"/>
    </location>
</feature>
<organism evidence="3">
    <name type="scientific">Perkinsus marinus (strain ATCC 50983 / TXsc)</name>
    <dbReference type="NCBI Taxonomy" id="423536"/>
    <lineage>
        <taxon>Eukaryota</taxon>
        <taxon>Sar</taxon>
        <taxon>Alveolata</taxon>
        <taxon>Perkinsozoa</taxon>
        <taxon>Perkinsea</taxon>
        <taxon>Perkinsida</taxon>
        <taxon>Perkinsidae</taxon>
        <taxon>Perkinsus</taxon>
    </lineage>
</organism>
<dbReference type="RefSeq" id="XP_002781014.1">
    <property type="nucleotide sequence ID" value="XM_002780968.1"/>
</dbReference>
<reference evidence="2 3" key="1">
    <citation type="submission" date="2008-07" db="EMBL/GenBank/DDBJ databases">
        <authorList>
            <person name="El-Sayed N."/>
            <person name="Caler E."/>
            <person name="Inman J."/>
            <person name="Amedeo P."/>
            <person name="Hass B."/>
            <person name="Wortman J."/>
        </authorList>
    </citation>
    <scope>NUCLEOTIDE SEQUENCE [LARGE SCALE GENOMIC DNA]</scope>
    <source>
        <strain evidence="3">ATCC 50983 / TXsc</strain>
    </source>
</reference>
<dbReference type="Proteomes" id="UP000007800">
    <property type="component" value="Unassembled WGS sequence"/>
</dbReference>
<proteinExistence type="predicted"/>
<dbReference type="InParanoid" id="C5KRW8"/>
<dbReference type="AlphaFoldDB" id="C5KRW8"/>
<evidence type="ECO:0000313" key="2">
    <source>
        <dbReference type="EMBL" id="EER12809.1"/>
    </source>
</evidence>
<dbReference type="GeneID" id="9059006"/>
<dbReference type="EMBL" id="GG675931">
    <property type="protein sequence ID" value="EER12809.1"/>
    <property type="molecule type" value="Genomic_DNA"/>
</dbReference>
<gene>
    <name evidence="2" type="ORF">Pmar_PMAR018064</name>
</gene>
<evidence type="ECO:0000313" key="3">
    <source>
        <dbReference type="Proteomes" id="UP000007800"/>
    </source>
</evidence>
<protein>
    <submittedName>
        <fullName evidence="2">Uncharacterized protein</fullName>
    </submittedName>
</protein>